<reference evidence="18" key="1">
    <citation type="submission" date="2021-03" db="EMBL/GenBank/DDBJ databases">
        <authorList>
            <person name="Jaffe A."/>
        </authorList>
    </citation>
    <scope>NUCLEOTIDE SEQUENCE</scope>
    <source>
        <strain evidence="18">RIFCSPHIGHO2_01_FULL_AR10_44_11</strain>
    </source>
</reference>
<evidence type="ECO:0000256" key="13">
    <source>
        <dbReference type="ARBA" id="ARBA00033093"/>
    </source>
</evidence>
<name>A0A8T4KS93_9ARCH</name>
<dbReference type="AlphaFoldDB" id="A0A8T4KS93"/>
<accession>A0A8T4KS93</accession>
<comment type="similarity">
    <text evidence="3 15">Belongs to the AIR synthase family.</text>
</comment>
<evidence type="ECO:0000313" key="19">
    <source>
        <dbReference type="Proteomes" id="UP000677687"/>
    </source>
</evidence>
<protein>
    <recommendedName>
        <fullName evidence="5 15">Phosphoribosylformylglycinamidine cyclo-ligase</fullName>
        <ecNumber evidence="4 15">6.3.3.1</ecNumber>
    </recommendedName>
    <alternativeName>
        <fullName evidence="12 15">AIR synthase</fullName>
    </alternativeName>
    <alternativeName>
        <fullName evidence="13 15">AIRS</fullName>
    </alternativeName>
    <alternativeName>
        <fullName evidence="11 15">Phosphoribosyl-aminoimidazole synthetase</fullName>
    </alternativeName>
</protein>
<evidence type="ECO:0000256" key="10">
    <source>
        <dbReference type="ARBA" id="ARBA00022840"/>
    </source>
</evidence>
<dbReference type="SUPFAM" id="SSF56042">
    <property type="entry name" value="PurM C-terminal domain-like"/>
    <property type="match status" value="1"/>
</dbReference>
<evidence type="ECO:0000256" key="7">
    <source>
        <dbReference type="ARBA" id="ARBA00022598"/>
    </source>
</evidence>
<reference evidence="18" key="2">
    <citation type="submission" date="2021-05" db="EMBL/GenBank/DDBJ databases">
        <title>Protein family content uncovers lineage relationships and bacterial pathway maintenance mechanisms in DPANN archaea.</title>
        <authorList>
            <person name="Castelle C.J."/>
            <person name="Meheust R."/>
            <person name="Jaffe A.L."/>
            <person name="Seitz K."/>
            <person name="Gong X."/>
            <person name="Baker B.J."/>
            <person name="Banfield J.F."/>
        </authorList>
    </citation>
    <scope>NUCLEOTIDE SEQUENCE</scope>
    <source>
        <strain evidence="18">RIFCSPHIGHO2_01_FULL_AR10_44_11</strain>
    </source>
</reference>
<comment type="catalytic activity">
    <reaction evidence="14 15">
        <text>2-formamido-N(1)-(5-O-phospho-beta-D-ribosyl)acetamidine + ATP = 5-amino-1-(5-phospho-beta-D-ribosyl)imidazole + ADP + phosphate + H(+)</text>
        <dbReference type="Rhea" id="RHEA:23032"/>
        <dbReference type="ChEBI" id="CHEBI:15378"/>
        <dbReference type="ChEBI" id="CHEBI:30616"/>
        <dbReference type="ChEBI" id="CHEBI:43474"/>
        <dbReference type="ChEBI" id="CHEBI:137981"/>
        <dbReference type="ChEBI" id="CHEBI:147287"/>
        <dbReference type="ChEBI" id="CHEBI:456216"/>
        <dbReference type="EC" id="6.3.3.1"/>
    </reaction>
</comment>
<evidence type="ECO:0000256" key="8">
    <source>
        <dbReference type="ARBA" id="ARBA00022741"/>
    </source>
</evidence>
<evidence type="ECO:0000259" key="16">
    <source>
        <dbReference type="Pfam" id="PF00586"/>
    </source>
</evidence>
<evidence type="ECO:0000256" key="14">
    <source>
        <dbReference type="ARBA" id="ARBA00049057"/>
    </source>
</evidence>
<dbReference type="SUPFAM" id="SSF55326">
    <property type="entry name" value="PurM N-terminal domain-like"/>
    <property type="match status" value="1"/>
</dbReference>
<evidence type="ECO:0000256" key="15">
    <source>
        <dbReference type="HAMAP-Rule" id="MF_00741"/>
    </source>
</evidence>
<keyword evidence="7 15" id="KW-0436">Ligase</keyword>
<evidence type="ECO:0000259" key="17">
    <source>
        <dbReference type="Pfam" id="PF02769"/>
    </source>
</evidence>
<evidence type="ECO:0000256" key="12">
    <source>
        <dbReference type="ARBA" id="ARBA00032931"/>
    </source>
</evidence>
<comment type="pathway">
    <text evidence="2 15">Purine metabolism; IMP biosynthesis via de novo pathway; 5-amino-1-(5-phospho-D-ribosyl)imidazole from N(2)-formyl-N(1)-(5-phospho-D-ribosyl)glycinamide: step 2/2.</text>
</comment>
<dbReference type="FunFam" id="3.30.1330.10:FF:000001">
    <property type="entry name" value="Phosphoribosylformylglycinamidine cyclo-ligase"/>
    <property type="match status" value="1"/>
</dbReference>
<dbReference type="CDD" id="cd02196">
    <property type="entry name" value="PurM"/>
    <property type="match status" value="1"/>
</dbReference>
<dbReference type="PANTHER" id="PTHR10520:SF12">
    <property type="entry name" value="TRIFUNCTIONAL PURINE BIOSYNTHETIC PROTEIN ADENOSINE-3"/>
    <property type="match status" value="1"/>
</dbReference>
<keyword evidence="9 15" id="KW-0658">Purine biosynthesis</keyword>
<dbReference type="EC" id="6.3.3.1" evidence="4 15"/>
<organism evidence="18 19">
    <name type="scientific">Candidatus Iainarchaeum sp</name>
    <dbReference type="NCBI Taxonomy" id="3101447"/>
    <lineage>
        <taxon>Archaea</taxon>
        <taxon>Candidatus Iainarchaeota</taxon>
        <taxon>Candidatus Iainarchaeia</taxon>
        <taxon>Candidatus Iainarchaeales</taxon>
        <taxon>Candidatus Iainarchaeaceae</taxon>
        <taxon>Candidatus Iainarchaeum</taxon>
    </lineage>
</organism>
<dbReference type="InterPro" id="IPR016188">
    <property type="entry name" value="PurM-like_N"/>
</dbReference>
<evidence type="ECO:0000256" key="4">
    <source>
        <dbReference type="ARBA" id="ARBA00013047"/>
    </source>
</evidence>
<comment type="subcellular location">
    <subcellularLocation>
        <location evidence="1 15">Cytoplasm</location>
    </subcellularLocation>
</comment>
<dbReference type="Gene3D" id="3.90.650.10">
    <property type="entry name" value="PurM-like C-terminal domain"/>
    <property type="match status" value="1"/>
</dbReference>
<proteinExistence type="inferred from homology"/>
<dbReference type="Gene3D" id="3.30.1330.10">
    <property type="entry name" value="PurM-like, N-terminal domain"/>
    <property type="match status" value="1"/>
</dbReference>
<dbReference type="GO" id="GO:0005829">
    <property type="term" value="C:cytosol"/>
    <property type="evidence" value="ECO:0007669"/>
    <property type="project" value="TreeGrafter"/>
</dbReference>
<dbReference type="PANTHER" id="PTHR10520">
    <property type="entry name" value="TRIFUNCTIONAL PURINE BIOSYNTHETIC PROTEIN ADENOSINE-3-RELATED"/>
    <property type="match status" value="1"/>
</dbReference>
<evidence type="ECO:0000256" key="9">
    <source>
        <dbReference type="ARBA" id="ARBA00022755"/>
    </source>
</evidence>
<feature type="domain" description="PurM-like C-terminal" evidence="17">
    <location>
        <begin position="175"/>
        <end position="339"/>
    </location>
</feature>
<feature type="domain" description="PurM-like N-terminal" evidence="16">
    <location>
        <begin position="58"/>
        <end position="162"/>
    </location>
</feature>
<dbReference type="Pfam" id="PF02769">
    <property type="entry name" value="AIRS_C"/>
    <property type="match status" value="1"/>
</dbReference>
<evidence type="ECO:0000256" key="6">
    <source>
        <dbReference type="ARBA" id="ARBA00022490"/>
    </source>
</evidence>
<sequence>MAITYKDAGVDINAGNEAVKRMAGHVRSTFNRNVLLDIGAFGGAFSATEIKKMKFPVLISSIDGVGTKTKIAALCNKWDTIGIDLVNHSCNDISACGAKPLFFLDYIASSKLSPEVVEHIISGMAKACRESNIALVAGETAEMPGVYLENETDLAGCIVGVVEKERIITGGKIASGDALIGLKSNGLHTNGYSLARKVFFEIAKIGVNERIDEFNSTLGEELLRTHRNYSSTIQELMGIAELHGIAHITGGGLYDNIERLLPEGLCAKIEKSKIPIAPVFRKIQQIGNVPERDMFRTFNMGIGLALIVAEHEKEKIAKKLKALNEEAIEIGRIAKGNRGVEIN</sequence>
<dbReference type="EMBL" id="JAGVWD010000015">
    <property type="protein sequence ID" value="MBS3057221.1"/>
    <property type="molecule type" value="Genomic_DNA"/>
</dbReference>
<evidence type="ECO:0000256" key="11">
    <source>
        <dbReference type="ARBA" id="ARBA00031908"/>
    </source>
</evidence>
<evidence type="ECO:0000256" key="1">
    <source>
        <dbReference type="ARBA" id="ARBA00004496"/>
    </source>
</evidence>
<keyword evidence="10 15" id="KW-0067">ATP-binding</keyword>
<dbReference type="InterPro" id="IPR004733">
    <property type="entry name" value="PurM_cligase"/>
</dbReference>
<dbReference type="NCBIfam" id="TIGR00878">
    <property type="entry name" value="purM"/>
    <property type="match status" value="1"/>
</dbReference>
<keyword evidence="8 15" id="KW-0547">Nucleotide-binding</keyword>
<dbReference type="Pfam" id="PF00586">
    <property type="entry name" value="AIRS"/>
    <property type="match status" value="1"/>
</dbReference>
<dbReference type="FunFam" id="3.90.650.10:FF:000011">
    <property type="entry name" value="Phosphoribosylformylglycinamidine cyclo-ligase"/>
    <property type="match status" value="1"/>
</dbReference>
<dbReference type="GO" id="GO:0006189">
    <property type="term" value="P:'de novo' IMP biosynthetic process"/>
    <property type="evidence" value="ECO:0007669"/>
    <property type="project" value="UniProtKB-UniRule"/>
</dbReference>
<dbReference type="Proteomes" id="UP000677687">
    <property type="component" value="Unassembled WGS sequence"/>
</dbReference>
<dbReference type="InterPro" id="IPR010918">
    <property type="entry name" value="PurM-like_C_dom"/>
</dbReference>
<dbReference type="InterPro" id="IPR036921">
    <property type="entry name" value="PurM-like_N_sf"/>
</dbReference>
<dbReference type="HAMAP" id="MF_00741">
    <property type="entry name" value="AIRS"/>
    <property type="match status" value="1"/>
</dbReference>
<evidence type="ECO:0000256" key="5">
    <source>
        <dbReference type="ARBA" id="ARBA00020367"/>
    </source>
</evidence>
<comment type="caution">
    <text evidence="18">The sequence shown here is derived from an EMBL/GenBank/DDBJ whole genome shotgun (WGS) entry which is preliminary data.</text>
</comment>
<dbReference type="GO" id="GO:0046084">
    <property type="term" value="P:adenine biosynthetic process"/>
    <property type="evidence" value="ECO:0007669"/>
    <property type="project" value="TreeGrafter"/>
</dbReference>
<dbReference type="GO" id="GO:0004641">
    <property type="term" value="F:phosphoribosylformylglycinamidine cyclo-ligase activity"/>
    <property type="evidence" value="ECO:0007669"/>
    <property type="project" value="UniProtKB-UniRule"/>
</dbReference>
<keyword evidence="6 15" id="KW-0963">Cytoplasm</keyword>
<dbReference type="GO" id="GO:0005524">
    <property type="term" value="F:ATP binding"/>
    <property type="evidence" value="ECO:0007669"/>
    <property type="project" value="UniProtKB-KW"/>
</dbReference>
<gene>
    <name evidence="15" type="primary">purM</name>
    <name evidence="18" type="ORF">J4415_01175</name>
</gene>
<dbReference type="InterPro" id="IPR036676">
    <property type="entry name" value="PurM-like_C_sf"/>
</dbReference>
<evidence type="ECO:0000313" key="18">
    <source>
        <dbReference type="EMBL" id="MBS3057221.1"/>
    </source>
</evidence>
<dbReference type="GO" id="GO:0004637">
    <property type="term" value="F:phosphoribosylamine-glycine ligase activity"/>
    <property type="evidence" value="ECO:0007669"/>
    <property type="project" value="TreeGrafter"/>
</dbReference>
<evidence type="ECO:0000256" key="3">
    <source>
        <dbReference type="ARBA" id="ARBA00010280"/>
    </source>
</evidence>
<evidence type="ECO:0000256" key="2">
    <source>
        <dbReference type="ARBA" id="ARBA00004686"/>
    </source>
</evidence>